<protein>
    <submittedName>
        <fullName evidence="1">Uncharacterized protein</fullName>
    </submittedName>
</protein>
<name>A0ABS0Q5R6_9BACT</name>
<accession>A0ABS0Q5R6</accession>
<dbReference type="Proteomes" id="UP000625631">
    <property type="component" value="Unassembled WGS sequence"/>
</dbReference>
<keyword evidence="2" id="KW-1185">Reference proteome</keyword>
<evidence type="ECO:0000313" key="2">
    <source>
        <dbReference type="Proteomes" id="UP000625631"/>
    </source>
</evidence>
<organism evidence="1 2">
    <name type="scientific">Hymenobacter negativus</name>
    <dbReference type="NCBI Taxonomy" id="2795026"/>
    <lineage>
        <taxon>Bacteria</taxon>
        <taxon>Pseudomonadati</taxon>
        <taxon>Bacteroidota</taxon>
        <taxon>Cytophagia</taxon>
        <taxon>Cytophagales</taxon>
        <taxon>Hymenobacteraceae</taxon>
        <taxon>Hymenobacter</taxon>
    </lineage>
</organism>
<evidence type="ECO:0000313" key="1">
    <source>
        <dbReference type="EMBL" id="MBH8558001.1"/>
    </source>
</evidence>
<comment type="caution">
    <text evidence="1">The sequence shown here is derived from an EMBL/GenBank/DDBJ whole genome shotgun (WGS) entry which is preliminary data.</text>
</comment>
<sequence length="212" mass="23453">MAVGDSIGPRPMEASRVGTAQLRAELAEEYTTADTITGRFLVVKPLSETPRVLYRASQRDTVWTELDGLLNRYEHGDQQLGVEIRQANLDGQGRPEMLIHFYSAIYGSGGGTTYASDYVIDISSSPPQLLLQANTRYIDEAFPAYAAMHGEPLKAGEAEQGYERSIKLQGRELLVGPIEAIGLNPELGDRKALTQLPAGRYRYQRGQVLRIR</sequence>
<reference evidence="1 2" key="1">
    <citation type="submission" date="2020-12" db="EMBL/GenBank/DDBJ databases">
        <title>Hymenobacter sp.</title>
        <authorList>
            <person name="Kim M.K."/>
        </authorList>
    </citation>
    <scope>NUCLEOTIDE SEQUENCE [LARGE SCALE GENOMIC DNA]</scope>
    <source>
        <strain evidence="1 2">BT442</strain>
    </source>
</reference>
<gene>
    <name evidence="1" type="ORF">I7X13_08085</name>
</gene>
<dbReference type="EMBL" id="JAEDAE010000003">
    <property type="protein sequence ID" value="MBH8558001.1"/>
    <property type="molecule type" value="Genomic_DNA"/>
</dbReference>
<proteinExistence type="predicted"/>